<feature type="domain" description="G-protein coupled receptors family 1 profile" evidence="10">
    <location>
        <begin position="41"/>
        <end position="185"/>
    </location>
</feature>
<evidence type="ECO:0000256" key="4">
    <source>
        <dbReference type="ARBA" id="ARBA00022989"/>
    </source>
</evidence>
<dbReference type="EMBL" id="BDGG01000003">
    <property type="protein sequence ID" value="GAU94952.1"/>
    <property type="molecule type" value="Genomic_DNA"/>
</dbReference>
<dbReference type="GO" id="GO:0004930">
    <property type="term" value="F:G protein-coupled receptor activity"/>
    <property type="evidence" value="ECO:0007669"/>
    <property type="project" value="UniProtKB-KW"/>
</dbReference>
<evidence type="ECO:0000256" key="3">
    <source>
        <dbReference type="ARBA" id="ARBA00022692"/>
    </source>
</evidence>
<dbReference type="InterPro" id="IPR000276">
    <property type="entry name" value="GPCR_Rhodpsn"/>
</dbReference>
<feature type="transmembrane region" description="Helical" evidence="9">
    <location>
        <begin position="63"/>
        <end position="86"/>
    </location>
</feature>
<dbReference type="AlphaFoldDB" id="A0A1D1V4S5"/>
<evidence type="ECO:0000256" key="2">
    <source>
        <dbReference type="ARBA" id="ARBA00022475"/>
    </source>
</evidence>
<keyword evidence="7" id="KW-0675">Receptor</keyword>
<keyword evidence="4 9" id="KW-1133">Transmembrane helix</keyword>
<dbReference type="PROSITE" id="PS50262">
    <property type="entry name" value="G_PROTEIN_RECEP_F1_2"/>
    <property type="match status" value="1"/>
</dbReference>
<dbReference type="InterPro" id="IPR050569">
    <property type="entry name" value="TAAR"/>
</dbReference>
<feature type="transmembrane region" description="Helical" evidence="9">
    <location>
        <begin position="112"/>
        <end position="135"/>
    </location>
</feature>
<evidence type="ECO:0000256" key="9">
    <source>
        <dbReference type="SAM" id="Phobius"/>
    </source>
</evidence>
<keyword evidence="3 9" id="KW-0812">Transmembrane</keyword>
<proteinExistence type="predicted"/>
<dbReference type="GO" id="GO:0005886">
    <property type="term" value="C:plasma membrane"/>
    <property type="evidence" value="ECO:0007669"/>
    <property type="project" value="UniProtKB-SubCell"/>
</dbReference>
<keyword evidence="8" id="KW-0807">Transducer</keyword>
<evidence type="ECO:0000313" key="12">
    <source>
        <dbReference type="Proteomes" id="UP000186922"/>
    </source>
</evidence>
<evidence type="ECO:0000256" key="7">
    <source>
        <dbReference type="ARBA" id="ARBA00023170"/>
    </source>
</evidence>
<evidence type="ECO:0000256" key="5">
    <source>
        <dbReference type="ARBA" id="ARBA00023040"/>
    </source>
</evidence>
<keyword evidence="2" id="KW-1003">Cell membrane</keyword>
<feature type="transmembrane region" description="Helical" evidence="9">
    <location>
        <begin position="159"/>
        <end position="186"/>
    </location>
</feature>
<accession>A0A1D1V4S5</accession>
<comment type="caution">
    <text evidence="11">The sequence shown here is derived from an EMBL/GenBank/DDBJ whole genome shotgun (WGS) entry which is preliminary data.</text>
</comment>
<dbReference type="SUPFAM" id="SSF81321">
    <property type="entry name" value="Family A G protein-coupled receptor-like"/>
    <property type="match status" value="1"/>
</dbReference>
<dbReference type="InterPro" id="IPR017452">
    <property type="entry name" value="GPCR_Rhodpsn_7TM"/>
</dbReference>
<reference evidence="11 12" key="1">
    <citation type="journal article" date="2016" name="Nat. Commun.">
        <title>Extremotolerant tardigrade genome and improved radiotolerance of human cultured cells by tardigrade-unique protein.</title>
        <authorList>
            <person name="Hashimoto T."/>
            <person name="Horikawa D.D."/>
            <person name="Saito Y."/>
            <person name="Kuwahara H."/>
            <person name="Kozuka-Hata H."/>
            <person name="Shin-I T."/>
            <person name="Minakuchi Y."/>
            <person name="Ohishi K."/>
            <person name="Motoyama A."/>
            <person name="Aizu T."/>
            <person name="Enomoto A."/>
            <person name="Kondo K."/>
            <person name="Tanaka S."/>
            <person name="Hara Y."/>
            <person name="Koshikawa S."/>
            <person name="Sagara H."/>
            <person name="Miura T."/>
            <person name="Yokobori S."/>
            <person name="Miyagawa K."/>
            <person name="Suzuki Y."/>
            <person name="Kubo T."/>
            <person name="Oyama M."/>
            <person name="Kohara Y."/>
            <person name="Fujiyama A."/>
            <person name="Arakawa K."/>
            <person name="Katayama T."/>
            <person name="Toyoda A."/>
            <person name="Kunieda T."/>
        </authorList>
    </citation>
    <scope>NUCLEOTIDE SEQUENCE [LARGE SCALE GENOMIC DNA]</scope>
    <source>
        <strain evidence="11 12">YOKOZUNA-1</strain>
    </source>
</reference>
<feature type="transmembrane region" description="Helical" evidence="9">
    <location>
        <begin position="22"/>
        <end position="43"/>
    </location>
</feature>
<dbReference type="Gene3D" id="1.20.1070.10">
    <property type="entry name" value="Rhodopsin 7-helix transmembrane proteins"/>
    <property type="match status" value="1"/>
</dbReference>
<gene>
    <name evidence="11" type="primary">RvY_06648-1</name>
    <name evidence="11" type="synonym">RvY_06648.1</name>
    <name evidence="11" type="ORF">RvY_06648</name>
</gene>
<evidence type="ECO:0000313" key="11">
    <source>
        <dbReference type="EMBL" id="GAU94952.1"/>
    </source>
</evidence>
<comment type="subcellular location">
    <subcellularLocation>
        <location evidence="1">Cell membrane</location>
        <topology evidence="1">Multi-pass membrane protein</topology>
    </subcellularLocation>
</comment>
<dbReference type="Proteomes" id="UP000186922">
    <property type="component" value="Unassembled WGS sequence"/>
</dbReference>
<organism evidence="11 12">
    <name type="scientific">Ramazzottius varieornatus</name>
    <name type="common">Water bear</name>
    <name type="synonym">Tardigrade</name>
    <dbReference type="NCBI Taxonomy" id="947166"/>
    <lineage>
        <taxon>Eukaryota</taxon>
        <taxon>Metazoa</taxon>
        <taxon>Ecdysozoa</taxon>
        <taxon>Tardigrada</taxon>
        <taxon>Eutardigrada</taxon>
        <taxon>Parachela</taxon>
        <taxon>Hypsibioidea</taxon>
        <taxon>Ramazzottiidae</taxon>
        <taxon>Ramazzottius</taxon>
    </lineage>
</organism>
<dbReference type="Pfam" id="PF00001">
    <property type="entry name" value="7tm_1"/>
    <property type="match status" value="1"/>
</dbReference>
<protein>
    <recommendedName>
        <fullName evidence="10">G-protein coupled receptors family 1 profile domain-containing protein</fullName>
    </recommendedName>
</protein>
<keyword evidence="5" id="KW-0297">G-protein coupled receptor</keyword>
<keyword evidence="12" id="KW-1185">Reference proteome</keyword>
<evidence type="ECO:0000256" key="8">
    <source>
        <dbReference type="ARBA" id="ARBA00023224"/>
    </source>
</evidence>
<evidence type="ECO:0000259" key="10">
    <source>
        <dbReference type="PROSITE" id="PS50262"/>
    </source>
</evidence>
<keyword evidence="6 9" id="KW-0472">Membrane</keyword>
<dbReference type="CDD" id="cd00637">
    <property type="entry name" value="7tm_classA_rhodopsin-like"/>
    <property type="match status" value="1"/>
</dbReference>
<name>A0A1D1V4S5_RAMVA</name>
<dbReference type="PANTHER" id="PTHR24249">
    <property type="entry name" value="HISTAMINE RECEPTOR-RELATED G-PROTEIN COUPLED RECEPTOR"/>
    <property type="match status" value="1"/>
</dbReference>
<evidence type="ECO:0000256" key="6">
    <source>
        <dbReference type="ARBA" id="ARBA00023136"/>
    </source>
</evidence>
<evidence type="ECO:0000256" key="1">
    <source>
        <dbReference type="ARBA" id="ARBA00004651"/>
    </source>
</evidence>
<sequence>MAVVTFAPTHILQRTLREAPCLLYAAIQWVATTFSFTDFFLSLNRFVAICLPHHYNFWKNPKVSVLMVFLSWLLPAIVAGTTIAGIGARLQPLPDGSCETRALNWAGTFSTYLMGIFPYSMVGLVSVVIFITAFLKSRSLTFSSSATARYHVRMMKRRLLVAKAMAVLLVWSVASCLPFLLIQALVPGFPDYYPNTWQICQQLCFSDVNGSSGYRCILRVPKKKVLAIGHRKAAILLISVTDNYLSVTRV</sequence>